<keyword evidence="1" id="KW-0732">Signal</keyword>
<dbReference type="AlphaFoldDB" id="B5GNS7"/>
<dbReference type="Proteomes" id="UP000002357">
    <property type="component" value="Chromosome"/>
</dbReference>
<evidence type="ECO:0000256" key="1">
    <source>
        <dbReference type="SAM" id="SignalP"/>
    </source>
</evidence>
<dbReference type="GeneID" id="93730033"/>
<evidence type="ECO:0000313" key="2">
    <source>
        <dbReference type="EMBL" id="EFG08528.1"/>
    </source>
</evidence>
<keyword evidence="3" id="KW-1185">Reference proteome</keyword>
<feature type="signal peptide" evidence="1">
    <location>
        <begin position="1"/>
        <end position="27"/>
    </location>
</feature>
<gene>
    <name evidence="2" type="ORF">SCLAV_3457</name>
</gene>
<dbReference type="KEGG" id="sclf:BB341_11395"/>
<proteinExistence type="predicted"/>
<dbReference type="OrthoDB" id="4330743at2"/>
<feature type="chain" id="PRO_5010824994" description="Secreted protein" evidence="1">
    <location>
        <begin position="28"/>
        <end position="182"/>
    </location>
</feature>
<dbReference type="RefSeq" id="WP_003953323.1">
    <property type="nucleotide sequence ID" value="NZ_CM000913.1"/>
</dbReference>
<protein>
    <recommendedName>
        <fullName evidence="4">Secreted protein</fullName>
    </recommendedName>
</protein>
<accession>B5GNS7</accession>
<sequence>MRTFAKSLATVAAVAGALLGTAGPAQAAQAQIAQAQAAPAAPVVKSWQSVSTGPTWNCARTVVHKAKADVGFQACLVRNDNHDAQVVLVVVNNSASPVTISGTVTEAFGADAKCDTRTLAVGERRGCFGFTGAVPECLFGPGIPDEPQYADGLVRLTVNGVAQSMRSPQTPCVDSTIPYPPF</sequence>
<evidence type="ECO:0008006" key="4">
    <source>
        <dbReference type="Google" id="ProtNLM"/>
    </source>
</evidence>
<reference evidence="2 3" key="1">
    <citation type="journal article" date="2010" name="Genome Biol. Evol.">
        <title>The sequence of a 1.8-mb bacterial linear plasmid reveals a rich evolutionary reservoir of secondary metabolic pathways.</title>
        <authorList>
            <person name="Medema M.H."/>
            <person name="Trefzer A."/>
            <person name="Kovalchuk A."/>
            <person name="van den Berg M."/>
            <person name="Mueller U."/>
            <person name="Heijne W."/>
            <person name="Wu L."/>
            <person name="Alam M.T."/>
            <person name="Ronning C.M."/>
            <person name="Nierman W.C."/>
            <person name="Bovenberg R.A.L."/>
            <person name="Breitling R."/>
            <person name="Takano E."/>
        </authorList>
    </citation>
    <scope>NUCLEOTIDE SEQUENCE [LARGE SCALE GENOMIC DNA]</scope>
    <source>
        <strain evidence="3">ATCC 27064 / DSM 738 / JCM 4710 / NBRC 13307 / NCIMB 12785 / NRRL 3585 / VKM Ac-602</strain>
    </source>
</reference>
<evidence type="ECO:0000313" key="3">
    <source>
        <dbReference type="Proteomes" id="UP000002357"/>
    </source>
</evidence>
<organism evidence="2 3">
    <name type="scientific">Streptomyces clavuligerus</name>
    <dbReference type="NCBI Taxonomy" id="1901"/>
    <lineage>
        <taxon>Bacteria</taxon>
        <taxon>Bacillati</taxon>
        <taxon>Actinomycetota</taxon>
        <taxon>Actinomycetes</taxon>
        <taxon>Kitasatosporales</taxon>
        <taxon>Streptomycetaceae</taxon>
        <taxon>Streptomyces</taxon>
    </lineage>
</organism>
<name>B5GNS7_STRCL</name>
<dbReference type="EMBL" id="CM000913">
    <property type="protein sequence ID" value="EFG08528.1"/>
    <property type="molecule type" value="Genomic_DNA"/>
</dbReference>